<name>A0A5R8K8Z0_9BACT</name>
<keyword evidence="1" id="KW-0472">Membrane</keyword>
<sequence length="187" mass="20722">MSTPESTPPKKFGCIASLFLASFPALLLTFGTAFLVEAYTAFAPGETKPATIIDRQTRLTGGTGSSARQTAYNMTIEFTDGTQKIFSCPSTIYETWPIGMIVQARHFPALDNKIAALTWEPDEQRRSEGHQPVTYTRTMSWWLTIPIGLALLAISLWFIREPRVSRPILIIMLLLSIPIGITIATGW</sequence>
<dbReference type="EMBL" id="VAUV01000019">
    <property type="protein sequence ID" value="TLD68783.1"/>
    <property type="molecule type" value="Genomic_DNA"/>
</dbReference>
<evidence type="ECO:0000313" key="3">
    <source>
        <dbReference type="Proteomes" id="UP000306196"/>
    </source>
</evidence>
<keyword evidence="3" id="KW-1185">Reference proteome</keyword>
<feature type="transmembrane region" description="Helical" evidence="1">
    <location>
        <begin position="139"/>
        <end position="159"/>
    </location>
</feature>
<keyword evidence="1" id="KW-0812">Transmembrane</keyword>
<evidence type="ECO:0008006" key="4">
    <source>
        <dbReference type="Google" id="ProtNLM"/>
    </source>
</evidence>
<evidence type="ECO:0000313" key="2">
    <source>
        <dbReference type="EMBL" id="TLD68783.1"/>
    </source>
</evidence>
<reference evidence="2 3" key="1">
    <citation type="submission" date="2019-05" db="EMBL/GenBank/DDBJ databases">
        <title>Verrucobacter flavum gen. nov., sp. nov. a new member of the family Verrucomicrobiaceae.</title>
        <authorList>
            <person name="Szuroczki S."/>
            <person name="Abbaszade G."/>
            <person name="Szabo A."/>
            <person name="Felfoldi T."/>
            <person name="Schumann P."/>
            <person name="Boka K."/>
            <person name="Keki Z."/>
            <person name="Toumi M."/>
            <person name="Toth E."/>
        </authorList>
    </citation>
    <scope>NUCLEOTIDE SEQUENCE [LARGE SCALE GENOMIC DNA]</scope>
    <source>
        <strain evidence="2 3">MG-N-17</strain>
    </source>
</reference>
<evidence type="ECO:0000256" key="1">
    <source>
        <dbReference type="SAM" id="Phobius"/>
    </source>
</evidence>
<dbReference type="AlphaFoldDB" id="A0A5R8K8Z0"/>
<accession>A0A5R8K8Z0</accession>
<comment type="caution">
    <text evidence="2">The sequence shown here is derived from an EMBL/GenBank/DDBJ whole genome shotgun (WGS) entry which is preliminary data.</text>
</comment>
<dbReference type="RefSeq" id="WP_138088244.1">
    <property type="nucleotide sequence ID" value="NZ_VAUV01000019.1"/>
</dbReference>
<organism evidence="2 3">
    <name type="scientific">Phragmitibacter flavus</name>
    <dbReference type="NCBI Taxonomy" id="2576071"/>
    <lineage>
        <taxon>Bacteria</taxon>
        <taxon>Pseudomonadati</taxon>
        <taxon>Verrucomicrobiota</taxon>
        <taxon>Verrucomicrobiia</taxon>
        <taxon>Verrucomicrobiales</taxon>
        <taxon>Verrucomicrobiaceae</taxon>
        <taxon>Phragmitibacter</taxon>
    </lineage>
</organism>
<keyword evidence="1" id="KW-1133">Transmembrane helix</keyword>
<protein>
    <recommendedName>
        <fullName evidence="4">DUF3592 domain-containing protein</fullName>
    </recommendedName>
</protein>
<feature type="transmembrane region" description="Helical" evidence="1">
    <location>
        <begin position="12"/>
        <end position="36"/>
    </location>
</feature>
<feature type="transmembrane region" description="Helical" evidence="1">
    <location>
        <begin position="168"/>
        <end position="186"/>
    </location>
</feature>
<gene>
    <name evidence="2" type="ORF">FEM03_20840</name>
</gene>
<proteinExistence type="predicted"/>
<dbReference type="Proteomes" id="UP000306196">
    <property type="component" value="Unassembled WGS sequence"/>
</dbReference>